<dbReference type="EMBL" id="AP025523">
    <property type="protein sequence ID" value="BDE07865.1"/>
    <property type="molecule type" value="Genomic_DNA"/>
</dbReference>
<evidence type="ECO:0000256" key="13">
    <source>
        <dbReference type="ARBA" id="ARBA00023146"/>
    </source>
</evidence>
<dbReference type="SMART" id="SM00874">
    <property type="entry name" value="B5"/>
    <property type="match status" value="1"/>
</dbReference>
<keyword evidence="13 15" id="KW-0030">Aminoacyl-tRNA synthetase</keyword>
<dbReference type="Gene3D" id="3.50.40.10">
    <property type="entry name" value="Phenylalanyl-trna Synthetase, Chain B, domain 3"/>
    <property type="match status" value="1"/>
</dbReference>
<dbReference type="InterPro" id="IPR045864">
    <property type="entry name" value="aa-tRNA-synth_II/BPL/LPL"/>
</dbReference>
<evidence type="ECO:0000259" key="18">
    <source>
        <dbReference type="PROSITE" id="PS51447"/>
    </source>
</evidence>
<dbReference type="InterPro" id="IPR036690">
    <property type="entry name" value="Fdx_antiC-bd_sf"/>
</dbReference>
<dbReference type="InterPro" id="IPR002547">
    <property type="entry name" value="tRNA-bd_dom"/>
</dbReference>
<dbReference type="InterPro" id="IPR005146">
    <property type="entry name" value="B3/B4_tRNA-bd"/>
</dbReference>
<dbReference type="SUPFAM" id="SSF46955">
    <property type="entry name" value="Putative DNA-binding domain"/>
    <property type="match status" value="1"/>
</dbReference>
<evidence type="ECO:0000256" key="9">
    <source>
        <dbReference type="ARBA" id="ARBA00022840"/>
    </source>
</evidence>
<dbReference type="Gene3D" id="3.30.56.10">
    <property type="match status" value="2"/>
</dbReference>
<dbReference type="GO" id="GO:0009328">
    <property type="term" value="C:phenylalanine-tRNA ligase complex"/>
    <property type="evidence" value="ECO:0007669"/>
    <property type="project" value="TreeGrafter"/>
</dbReference>
<feature type="binding site" evidence="15">
    <location>
        <position position="461"/>
    </location>
    <ligand>
        <name>Mg(2+)</name>
        <dbReference type="ChEBI" id="CHEBI:18420"/>
        <note>shared with alpha subunit</note>
    </ligand>
</feature>
<dbReference type="PROSITE" id="PS51447">
    <property type="entry name" value="FDX_ACB"/>
    <property type="match status" value="1"/>
</dbReference>
<evidence type="ECO:0000256" key="15">
    <source>
        <dbReference type="HAMAP-Rule" id="MF_00283"/>
    </source>
</evidence>
<dbReference type="Pfam" id="PF03147">
    <property type="entry name" value="FDX-ACB"/>
    <property type="match status" value="1"/>
</dbReference>
<keyword evidence="11 16" id="KW-0694">RNA-binding</keyword>
<name>A0AAN1XYS9_UNVUL</name>
<reference evidence="20 21" key="1">
    <citation type="journal article" date="2022" name="ISME Commun">
        <title>Vulcanimicrobium alpinus gen. nov. sp. nov., the first cultivated representative of the candidate phylum 'Eremiobacterota', is a metabolically versatile aerobic anoxygenic phototroph.</title>
        <authorList>
            <person name="Yabe S."/>
            <person name="Muto K."/>
            <person name="Abe K."/>
            <person name="Yokota A."/>
            <person name="Staudigel H."/>
            <person name="Tebo B.M."/>
        </authorList>
    </citation>
    <scope>NUCLEOTIDE SEQUENCE [LARGE SCALE GENOMIC DNA]</scope>
    <source>
        <strain evidence="20 21">WC8-2</strain>
    </source>
</reference>
<evidence type="ECO:0000256" key="4">
    <source>
        <dbReference type="ARBA" id="ARBA00022490"/>
    </source>
</evidence>
<keyword evidence="7 15" id="KW-0479">Metal-binding</keyword>
<comment type="catalytic activity">
    <reaction evidence="14 15">
        <text>tRNA(Phe) + L-phenylalanine + ATP = L-phenylalanyl-tRNA(Phe) + AMP + diphosphate + H(+)</text>
        <dbReference type="Rhea" id="RHEA:19413"/>
        <dbReference type="Rhea" id="RHEA-COMP:9668"/>
        <dbReference type="Rhea" id="RHEA-COMP:9699"/>
        <dbReference type="ChEBI" id="CHEBI:15378"/>
        <dbReference type="ChEBI" id="CHEBI:30616"/>
        <dbReference type="ChEBI" id="CHEBI:33019"/>
        <dbReference type="ChEBI" id="CHEBI:58095"/>
        <dbReference type="ChEBI" id="CHEBI:78442"/>
        <dbReference type="ChEBI" id="CHEBI:78531"/>
        <dbReference type="ChEBI" id="CHEBI:456215"/>
        <dbReference type="EC" id="6.1.1.20"/>
    </reaction>
</comment>
<protein>
    <recommendedName>
        <fullName evidence="15">Phenylalanine--tRNA ligase beta subunit</fullName>
        <ecNumber evidence="15">6.1.1.20</ecNumber>
    </recommendedName>
    <alternativeName>
        <fullName evidence="15">Phenylalanyl-tRNA synthetase beta subunit</fullName>
        <shortName evidence="15">PheRS</shortName>
    </alternativeName>
</protein>
<evidence type="ECO:0000259" key="19">
    <source>
        <dbReference type="PROSITE" id="PS51483"/>
    </source>
</evidence>
<dbReference type="PANTHER" id="PTHR10947:SF0">
    <property type="entry name" value="PHENYLALANINE--TRNA LIGASE BETA SUBUNIT"/>
    <property type="match status" value="1"/>
</dbReference>
<keyword evidence="21" id="KW-1185">Reference proteome</keyword>
<keyword evidence="5 16" id="KW-0820">tRNA-binding</keyword>
<dbReference type="PANTHER" id="PTHR10947">
    <property type="entry name" value="PHENYLALANYL-TRNA SYNTHETASE BETA CHAIN AND LEUCINE-RICH REPEAT-CONTAINING PROTEIN 47"/>
    <property type="match status" value="1"/>
</dbReference>
<dbReference type="GO" id="GO:0000287">
    <property type="term" value="F:magnesium ion binding"/>
    <property type="evidence" value="ECO:0007669"/>
    <property type="project" value="UniProtKB-UniRule"/>
</dbReference>
<evidence type="ECO:0000256" key="5">
    <source>
        <dbReference type="ARBA" id="ARBA00022555"/>
    </source>
</evidence>
<evidence type="ECO:0000256" key="1">
    <source>
        <dbReference type="ARBA" id="ARBA00004496"/>
    </source>
</evidence>
<dbReference type="SUPFAM" id="SSF55681">
    <property type="entry name" value="Class II aaRS and biotin synthetases"/>
    <property type="match status" value="1"/>
</dbReference>
<evidence type="ECO:0000256" key="7">
    <source>
        <dbReference type="ARBA" id="ARBA00022723"/>
    </source>
</evidence>
<dbReference type="Proteomes" id="UP001317532">
    <property type="component" value="Chromosome"/>
</dbReference>
<dbReference type="InterPro" id="IPR020825">
    <property type="entry name" value="Phe-tRNA_synthase-like_B3/B4"/>
</dbReference>
<dbReference type="Pfam" id="PF01588">
    <property type="entry name" value="tRNA_bind"/>
    <property type="match status" value="1"/>
</dbReference>
<evidence type="ECO:0000256" key="6">
    <source>
        <dbReference type="ARBA" id="ARBA00022598"/>
    </source>
</evidence>
<evidence type="ECO:0000313" key="21">
    <source>
        <dbReference type="Proteomes" id="UP001317532"/>
    </source>
</evidence>
<dbReference type="Pfam" id="PF03483">
    <property type="entry name" value="B3_4"/>
    <property type="match status" value="1"/>
</dbReference>
<dbReference type="GO" id="GO:0006432">
    <property type="term" value="P:phenylalanyl-tRNA aminoacylation"/>
    <property type="evidence" value="ECO:0007669"/>
    <property type="project" value="UniProtKB-UniRule"/>
</dbReference>
<comment type="subunit">
    <text evidence="3 15">Tetramer of two alpha and two beta subunits.</text>
</comment>
<dbReference type="SUPFAM" id="SSF50249">
    <property type="entry name" value="Nucleic acid-binding proteins"/>
    <property type="match status" value="1"/>
</dbReference>
<feature type="binding site" evidence="15">
    <location>
        <position position="457"/>
    </location>
    <ligand>
        <name>Mg(2+)</name>
        <dbReference type="ChEBI" id="CHEBI:18420"/>
        <note>shared with alpha subunit</note>
    </ligand>
</feature>
<dbReference type="KEGG" id="vab:WPS_31410"/>
<dbReference type="CDD" id="cd02796">
    <property type="entry name" value="tRNA_bind_bactPheRS"/>
    <property type="match status" value="1"/>
</dbReference>
<evidence type="ECO:0000256" key="11">
    <source>
        <dbReference type="ARBA" id="ARBA00022884"/>
    </source>
</evidence>
<dbReference type="InterPro" id="IPR009061">
    <property type="entry name" value="DNA-bd_dom_put_sf"/>
</dbReference>
<dbReference type="InterPro" id="IPR041616">
    <property type="entry name" value="PheRS_beta_core"/>
</dbReference>
<dbReference type="CDD" id="cd00769">
    <property type="entry name" value="PheRS_beta_core"/>
    <property type="match status" value="1"/>
</dbReference>
<feature type="domain" description="B5" evidence="19">
    <location>
        <begin position="398"/>
        <end position="473"/>
    </location>
</feature>
<evidence type="ECO:0000256" key="3">
    <source>
        <dbReference type="ARBA" id="ARBA00011209"/>
    </source>
</evidence>
<dbReference type="Gene3D" id="3.30.70.380">
    <property type="entry name" value="Ferrodoxin-fold anticodon-binding domain"/>
    <property type="match status" value="1"/>
</dbReference>
<comment type="subcellular location">
    <subcellularLocation>
        <location evidence="1 15">Cytoplasm</location>
    </subcellularLocation>
</comment>
<evidence type="ECO:0000256" key="12">
    <source>
        <dbReference type="ARBA" id="ARBA00022917"/>
    </source>
</evidence>
<dbReference type="GO" id="GO:0000049">
    <property type="term" value="F:tRNA binding"/>
    <property type="evidence" value="ECO:0007669"/>
    <property type="project" value="UniProtKB-UniRule"/>
</dbReference>
<evidence type="ECO:0000256" key="8">
    <source>
        <dbReference type="ARBA" id="ARBA00022741"/>
    </source>
</evidence>
<organism evidence="20 21">
    <name type="scientific">Vulcanimicrobium alpinum</name>
    <dbReference type="NCBI Taxonomy" id="3016050"/>
    <lineage>
        <taxon>Bacteria</taxon>
        <taxon>Bacillati</taxon>
        <taxon>Vulcanimicrobiota</taxon>
        <taxon>Vulcanimicrobiia</taxon>
        <taxon>Vulcanimicrobiales</taxon>
        <taxon>Vulcanimicrobiaceae</taxon>
        <taxon>Vulcanimicrobium</taxon>
    </lineage>
</organism>
<dbReference type="Pfam" id="PF03484">
    <property type="entry name" value="B5"/>
    <property type="match status" value="1"/>
</dbReference>
<dbReference type="GO" id="GO:0005524">
    <property type="term" value="F:ATP binding"/>
    <property type="evidence" value="ECO:0007669"/>
    <property type="project" value="UniProtKB-UniRule"/>
</dbReference>
<dbReference type="SUPFAM" id="SSF56037">
    <property type="entry name" value="PheT/TilS domain"/>
    <property type="match status" value="1"/>
</dbReference>
<feature type="domain" description="TRNA-binding" evidence="17">
    <location>
        <begin position="38"/>
        <end position="150"/>
    </location>
</feature>
<dbReference type="InterPro" id="IPR045060">
    <property type="entry name" value="Phe-tRNA-ligase_IIc_bsu"/>
</dbReference>
<keyword evidence="10 15" id="KW-0460">Magnesium</keyword>
<keyword evidence="12 15" id="KW-0648">Protein biosynthesis</keyword>
<evidence type="ECO:0000256" key="10">
    <source>
        <dbReference type="ARBA" id="ARBA00022842"/>
    </source>
</evidence>
<evidence type="ECO:0000313" key="20">
    <source>
        <dbReference type="EMBL" id="BDE07865.1"/>
    </source>
</evidence>
<dbReference type="AlphaFoldDB" id="A0AAN1XYS9"/>
<dbReference type="SMART" id="SM00873">
    <property type="entry name" value="B3_4"/>
    <property type="match status" value="1"/>
</dbReference>
<evidence type="ECO:0000259" key="17">
    <source>
        <dbReference type="PROSITE" id="PS50886"/>
    </source>
</evidence>
<dbReference type="Gene3D" id="2.40.50.140">
    <property type="entry name" value="Nucleic acid-binding proteins"/>
    <property type="match status" value="1"/>
</dbReference>
<dbReference type="Gene3D" id="3.30.930.10">
    <property type="entry name" value="Bira Bifunctional Protein, Domain 2"/>
    <property type="match status" value="1"/>
</dbReference>
<dbReference type="InterPro" id="IPR033714">
    <property type="entry name" value="tRNA_bind_bactPheRS"/>
</dbReference>
<dbReference type="InterPro" id="IPR012340">
    <property type="entry name" value="NA-bd_OB-fold"/>
</dbReference>
<proteinExistence type="inferred from homology"/>
<keyword evidence="8 15" id="KW-0547">Nucleotide-binding</keyword>
<dbReference type="RefSeq" id="WP_317995429.1">
    <property type="nucleotide sequence ID" value="NZ_AP025523.1"/>
</dbReference>
<feature type="binding site" evidence="15">
    <location>
        <position position="451"/>
    </location>
    <ligand>
        <name>Mg(2+)</name>
        <dbReference type="ChEBI" id="CHEBI:18420"/>
        <note>shared with alpha subunit</note>
    </ligand>
</feature>
<evidence type="ECO:0000256" key="2">
    <source>
        <dbReference type="ARBA" id="ARBA00008653"/>
    </source>
</evidence>
<dbReference type="FunFam" id="2.40.50.140:FF:000045">
    <property type="entry name" value="Phenylalanine--tRNA ligase beta subunit"/>
    <property type="match status" value="1"/>
</dbReference>
<dbReference type="PROSITE" id="PS50886">
    <property type="entry name" value="TRBD"/>
    <property type="match status" value="1"/>
</dbReference>
<gene>
    <name evidence="15 20" type="primary">pheT</name>
    <name evidence="20" type="ORF">WPS_31410</name>
</gene>
<dbReference type="EC" id="6.1.1.20" evidence="15"/>
<dbReference type="Pfam" id="PF17759">
    <property type="entry name" value="tRNA_synthFbeta"/>
    <property type="match status" value="1"/>
</dbReference>
<evidence type="ECO:0000256" key="16">
    <source>
        <dbReference type="PROSITE-ProRule" id="PRU00209"/>
    </source>
</evidence>
<keyword evidence="9 15" id="KW-0067">ATP-binding</keyword>
<dbReference type="NCBIfam" id="TIGR00472">
    <property type="entry name" value="pheT_bact"/>
    <property type="match status" value="1"/>
</dbReference>
<accession>A0AAN1XYS9</accession>
<comment type="cofactor">
    <cofactor evidence="15">
        <name>Mg(2+)</name>
        <dbReference type="ChEBI" id="CHEBI:18420"/>
    </cofactor>
    <text evidence="15">Binds 2 magnesium ions per tetramer.</text>
</comment>
<feature type="domain" description="FDX-ACB" evidence="18">
    <location>
        <begin position="684"/>
        <end position="775"/>
    </location>
</feature>
<evidence type="ECO:0000256" key="14">
    <source>
        <dbReference type="ARBA" id="ARBA00049255"/>
    </source>
</evidence>
<dbReference type="InterPro" id="IPR005121">
    <property type="entry name" value="Fdx_antiC-bd"/>
</dbReference>
<dbReference type="SUPFAM" id="SSF54991">
    <property type="entry name" value="Anticodon-binding domain of PheRS"/>
    <property type="match status" value="1"/>
</dbReference>
<dbReference type="InterPro" id="IPR005147">
    <property type="entry name" value="tRNA_synthase_B5-dom"/>
</dbReference>
<feature type="binding site" evidence="15">
    <location>
        <position position="460"/>
    </location>
    <ligand>
        <name>Mg(2+)</name>
        <dbReference type="ChEBI" id="CHEBI:18420"/>
        <note>shared with alpha subunit</note>
    </ligand>
</feature>
<keyword evidence="6 15" id="KW-0436">Ligase</keyword>
<dbReference type="GO" id="GO:0004826">
    <property type="term" value="F:phenylalanine-tRNA ligase activity"/>
    <property type="evidence" value="ECO:0007669"/>
    <property type="project" value="UniProtKB-UniRule"/>
</dbReference>
<dbReference type="SMART" id="SM00896">
    <property type="entry name" value="FDX-ACB"/>
    <property type="match status" value="1"/>
</dbReference>
<dbReference type="InterPro" id="IPR004532">
    <property type="entry name" value="Phe-tRNA-ligase_IIc_bsu_bact"/>
</dbReference>
<comment type="similarity">
    <text evidence="2 15">Belongs to the phenylalanyl-tRNA synthetase beta subunit family. Type 1 subfamily.</text>
</comment>
<sequence>MRVPLAWLRDYVDLPDDSAAIVARLAALGFPVDEVIERPQLTHVVVGRIVTVDRHPNADRLQLCTIDVGGERHLTIATAATNVAPHQVIPVARIGAQLAGGLTIAPRKMRGIDSEGMLCSADELGLPADWFEDGIMQLDHAMPIGGDAIALLRLSEPVLDVDVTPNRPDALSILGLARELAASYGVELREPGAIVKYEDGPDDARVTIETIDCKRMVFQLVSGLQVRPAAAWMRVRLALAGQRPINNIVDVSNFVMLEIGQPLHFFDFERVAGGHLIVRDARDGERFTTLDDQERTLDERMIVIADDDGPTSLAGIMGGLRSEVVESTTEVLIEAATWNGPRIRRASNALKLRTEASSRFEKSLPLALADLGASRAAHLLEQEGGAVRLPRSGGGGVPDPAPVMLRGGEVERLLGFAVGDAEIERSLASLGFKVARVPNGFSVVAPYWRNDVLLAADLVEEIARVVGYDRVTAQTPPVVPQEIDSAEFDRETQLATTLAGLGYTEAVSLSLQPAAVAQAWREQSIAVPDVVEILNPLSEDQRWMRFSIAPALLDFAARDRAVRPYRIFELGHVFAQSQPEPRETVQLTALHAGGESAFGRLKSDVLALLRRETGVDAQVERGMFPSLHPGKTAALRIGDAVVGYVGVVDPRLAHAHDVAETTALATVFVDALPSRSVPRYVAPSKFPPVERDLALVVADDVLAGDLIAAVRGEPLVRSATVFDEYRGPQIGAGQKSLALRIVLQSYDATLTDEDADAATARIVAILQARFGATLRG</sequence>
<dbReference type="HAMAP" id="MF_00283">
    <property type="entry name" value="Phe_tRNA_synth_beta1"/>
    <property type="match status" value="1"/>
</dbReference>
<dbReference type="PROSITE" id="PS51483">
    <property type="entry name" value="B5"/>
    <property type="match status" value="1"/>
</dbReference>
<keyword evidence="4 15" id="KW-0963">Cytoplasm</keyword>